<name>A0AAV5JQH4_9ROSI</name>
<dbReference type="SUPFAM" id="SSF53098">
    <property type="entry name" value="Ribonuclease H-like"/>
    <property type="match status" value="1"/>
</dbReference>
<dbReference type="InterPro" id="IPR002156">
    <property type="entry name" value="RNaseH_domain"/>
</dbReference>
<protein>
    <submittedName>
        <fullName evidence="4">Uncharacterized protein</fullName>
    </submittedName>
</protein>
<evidence type="ECO:0000313" key="4">
    <source>
        <dbReference type="EMBL" id="GKV13563.1"/>
    </source>
</evidence>
<dbReference type="GO" id="GO:0003676">
    <property type="term" value="F:nucleic acid binding"/>
    <property type="evidence" value="ECO:0007669"/>
    <property type="project" value="InterPro"/>
</dbReference>
<dbReference type="InterPro" id="IPR001584">
    <property type="entry name" value="Integrase_cat-core"/>
</dbReference>
<accession>A0AAV5JQH4</accession>
<dbReference type="GO" id="GO:0004523">
    <property type="term" value="F:RNA-DNA hybrid ribonuclease activity"/>
    <property type="evidence" value="ECO:0007669"/>
    <property type="project" value="InterPro"/>
</dbReference>
<dbReference type="CDD" id="cd01647">
    <property type="entry name" value="RT_LTR"/>
    <property type="match status" value="1"/>
</dbReference>
<sequence>MPNVQNNALGIVQVQFNKQHQNNPVGGIHGPQDPVEATFHVAEQLNANQQRYVLPAWHPNATPQPNLQNNAFQPLGLQAAPPPLDRNQLIDLVQETYGPTLRPLVRLSYHKPYPNYIDWDNPFSHGFKVPEFTLYSEDTSQSTIEHIGRFTIQCGEALGVDFLKLRLFPNSLTGTALAWYLSLLQNFVFTWRQMEDLFRIQFYYSELEISMADLSRLTQWLGESFENYLMWFRKARMKCHVALPEQEFVKLAQNGLDIELRKKFERMEFKDFFELSYKVACYENLLREESQRKATSQGTYYQDAFDLDVVEVFADKPITCPNLVKVTQQVEAAAKRFPYESGRQYTFDVTKANEIFDYLKKSRHIKLPQGHWLLGLLKLHPKITIDKGLLCFPKKPKEAMGVDENPFPNVDVGVNVADIRIIFGRTYKGRTLAADDLHWVIEKKRERHAQQNQRFEGQCHAARTYAFRSRMKGDRHTNRSCMVKPPQRPPSKRLEKVVHPKFPKELVKNPRTLRRRLQLKQAEACCHQQLATEEVKNESQLEVPPPKLTSLIVNENELKATFEANQQTKLTSDDNLFEDMDVLQIGSISINLSCLVLMLPLVFQAKGSESTHVPTHVSKGSMVVEEVIEFPAQKEKEEHDIISEQIVFDKLDGDFTSGVSKSKRVLLVALTIGKKTSMSDFFVVDSFATYNALLGHDWIHLNWRVPSTLHQRLIFWNGGKTEVVYADSRPFLANSNMVEVRYYDEDVGTIRLFSMDRQGRPHGITACNKRTLAKSAVDEVVHEGEEDTHTDGVTMEELDLAPVKLDDLKADMPSLDRKLVEHRLPINKGYKPYKQPPRGMSPEVILKVKEEMERLHKVDFIRIARYSEWLSNIVPIVKKNEKLRVCIDFQNLNLVTPKDEHPMRVADLLVDWIARHRILSFMDGHSGYNLIFIAEVDISKMTFCCPGNIGTYEWVVMPFRLKNAKATYQRAMNAIFHDMIGCFIKIYIDDVVVKSMEEEEHLEHLRKAFKRMRQHCLKMNPLKCAFGVTTGNFLGFLVHERGLEVDKNKARAVIEVWPPQNRKELQSTDQASGAGIIIVSPDGIKIEWCFQLDFECTNNQAEYEALVIGLKLLVELKVPSVEIVGDSQLVLKQLSGEYKCTSVVLSPYFATAIQLLKEFDYVSLKHIPHNMNVEANELVQIASGDVLYRTGQDELLLHCLGPDESCPVMSDVHNGICGAHQRVPAFELHPIVKPWPFRGWAIDLIGKIYPPSSKGHSFIIVATYYFTKWVEARPMKKVEQGDVIKFIKEDLIHRFSLLETITSDQGTAFVRSQVEAFAKDMGFHLLNSTMHYAQANGQAEAFNNIIINFLEKMVDDNPRKWHELLSDTFWAYITSQRSSTKVTQFSLTYGHDVVLPMEFTARSLQITIQNGLNSREYDEAMIMELEDLEEARLTALDVMKVQKLKVARVYNKKGQTKEFSQRKLGLEGCVAAWQERSQIW</sequence>
<dbReference type="PANTHER" id="PTHR37984">
    <property type="entry name" value="PROTEIN CBG26694"/>
    <property type="match status" value="1"/>
</dbReference>
<dbReference type="InterPro" id="IPR005162">
    <property type="entry name" value="Retrotrans_gag_dom"/>
</dbReference>
<dbReference type="Pfam" id="PF13456">
    <property type="entry name" value="RVT_3"/>
    <property type="match status" value="1"/>
</dbReference>
<evidence type="ECO:0000259" key="3">
    <source>
        <dbReference type="PROSITE" id="PS50994"/>
    </source>
</evidence>
<dbReference type="Proteomes" id="UP001054252">
    <property type="component" value="Unassembled WGS sequence"/>
</dbReference>
<dbReference type="InterPro" id="IPR000477">
    <property type="entry name" value="RT_dom"/>
</dbReference>
<feature type="domain" description="RNase H type-1" evidence="2">
    <location>
        <begin position="1060"/>
        <end position="1188"/>
    </location>
</feature>
<dbReference type="PROSITE" id="PS50879">
    <property type="entry name" value="RNASE_H_1"/>
    <property type="match status" value="1"/>
</dbReference>
<dbReference type="InterPro" id="IPR012337">
    <property type="entry name" value="RNaseH-like_sf"/>
</dbReference>
<evidence type="ECO:0000259" key="2">
    <source>
        <dbReference type="PROSITE" id="PS50879"/>
    </source>
</evidence>
<evidence type="ECO:0000313" key="5">
    <source>
        <dbReference type="Proteomes" id="UP001054252"/>
    </source>
</evidence>
<dbReference type="Gene3D" id="3.30.420.10">
    <property type="entry name" value="Ribonuclease H-like superfamily/Ribonuclease H"/>
    <property type="match status" value="2"/>
</dbReference>
<proteinExistence type="predicted"/>
<gene>
    <name evidence="4" type="ORF">SLEP1_g24559</name>
</gene>
<dbReference type="InterPro" id="IPR036397">
    <property type="entry name" value="RNaseH_sf"/>
</dbReference>
<dbReference type="Gene3D" id="3.30.70.270">
    <property type="match status" value="1"/>
</dbReference>
<feature type="region of interest" description="Disordered" evidence="1">
    <location>
        <begin position="474"/>
        <end position="494"/>
    </location>
</feature>
<dbReference type="GO" id="GO:0015074">
    <property type="term" value="P:DNA integration"/>
    <property type="evidence" value="ECO:0007669"/>
    <property type="project" value="InterPro"/>
</dbReference>
<dbReference type="PROSITE" id="PS50994">
    <property type="entry name" value="INTEGRASE"/>
    <property type="match status" value="1"/>
</dbReference>
<dbReference type="Gene3D" id="3.10.10.10">
    <property type="entry name" value="HIV Type 1 Reverse Transcriptase, subunit A, domain 1"/>
    <property type="match status" value="1"/>
</dbReference>
<evidence type="ECO:0000256" key="1">
    <source>
        <dbReference type="SAM" id="MobiDB-lite"/>
    </source>
</evidence>
<feature type="domain" description="Integrase catalytic" evidence="3">
    <location>
        <begin position="1232"/>
        <end position="1404"/>
    </location>
</feature>
<dbReference type="InterPro" id="IPR050951">
    <property type="entry name" value="Retrovirus_Pol_polyprotein"/>
</dbReference>
<organism evidence="4 5">
    <name type="scientific">Rubroshorea leprosula</name>
    <dbReference type="NCBI Taxonomy" id="152421"/>
    <lineage>
        <taxon>Eukaryota</taxon>
        <taxon>Viridiplantae</taxon>
        <taxon>Streptophyta</taxon>
        <taxon>Embryophyta</taxon>
        <taxon>Tracheophyta</taxon>
        <taxon>Spermatophyta</taxon>
        <taxon>Magnoliopsida</taxon>
        <taxon>eudicotyledons</taxon>
        <taxon>Gunneridae</taxon>
        <taxon>Pentapetalae</taxon>
        <taxon>rosids</taxon>
        <taxon>malvids</taxon>
        <taxon>Malvales</taxon>
        <taxon>Dipterocarpaceae</taxon>
        <taxon>Rubroshorea</taxon>
    </lineage>
</organism>
<dbReference type="CDD" id="cd09279">
    <property type="entry name" value="RNase_HI_like"/>
    <property type="match status" value="1"/>
</dbReference>
<dbReference type="EMBL" id="BPVZ01000039">
    <property type="protein sequence ID" value="GKV13563.1"/>
    <property type="molecule type" value="Genomic_DNA"/>
</dbReference>
<comment type="caution">
    <text evidence="4">The sequence shown here is derived from an EMBL/GenBank/DDBJ whole genome shotgun (WGS) entry which is preliminary data.</text>
</comment>
<dbReference type="Pfam" id="PF03732">
    <property type="entry name" value="Retrotrans_gag"/>
    <property type="match status" value="1"/>
</dbReference>
<dbReference type="Pfam" id="PF00078">
    <property type="entry name" value="RVT_1"/>
    <property type="match status" value="1"/>
</dbReference>
<dbReference type="InterPro" id="IPR043128">
    <property type="entry name" value="Rev_trsase/Diguanyl_cyclase"/>
</dbReference>
<reference evidence="4 5" key="1">
    <citation type="journal article" date="2021" name="Commun. Biol.">
        <title>The genome of Shorea leprosula (Dipterocarpaceae) highlights the ecological relevance of drought in aseasonal tropical rainforests.</title>
        <authorList>
            <person name="Ng K.K.S."/>
            <person name="Kobayashi M.J."/>
            <person name="Fawcett J.A."/>
            <person name="Hatakeyama M."/>
            <person name="Paape T."/>
            <person name="Ng C.H."/>
            <person name="Ang C.C."/>
            <person name="Tnah L.H."/>
            <person name="Lee C.T."/>
            <person name="Nishiyama T."/>
            <person name="Sese J."/>
            <person name="O'Brien M.J."/>
            <person name="Copetti D."/>
            <person name="Mohd Noor M.I."/>
            <person name="Ong R.C."/>
            <person name="Putra M."/>
            <person name="Sireger I.Z."/>
            <person name="Indrioko S."/>
            <person name="Kosugi Y."/>
            <person name="Izuno A."/>
            <person name="Isagi Y."/>
            <person name="Lee S.L."/>
            <person name="Shimizu K.K."/>
        </authorList>
    </citation>
    <scope>NUCLEOTIDE SEQUENCE [LARGE SCALE GENOMIC DNA]</scope>
    <source>
        <strain evidence="4">214</strain>
    </source>
</reference>
<dbReference type="SUPFAM" id="SSF56672">
    <property type="entry name" value="DNA/RNA polymerases"/>
    <property type="match status" value="1"/>
</dbReference>
<dbReference type="InterPro" id="IPR043502">
    <property type="entry name" value="DNA/RNA_pol_sf"/>
</dbReference>
<dbReference type="PANTHER" id="PTHR37984:SF5">
    <property type="entry name" value="PROTEIN NYNRIN-LIKE"/>
    <property type="match status" value="1"/>
</dbReference>
<keyword evidence="5" id="KW-1185">Reference proteome</keyword>